<accession>A0A444YAS9</accession>
<reference evidence="1 2" key="1">
    <citation type="submission" date="2019-01" db="EMBL/GenBank/DDBJ databases">
        <title>Sequencing of cultivated peanut Arachis hypogaea provides insights into genome evolution and oil improvement.</title>
        <authorList>
            <person name="Chen X."/>
        </authorList>
    </citation>
    <scope>NUCLEOTIDE SEQUENCE [LARGE SCALE GENOMIC DNA]</scope>
    <source>
        <strain evidence="2">cv. Fuhuasheng</strain>
        <tissue evidence="1">Leaves</tissue>
    </source>
</reference>
<name>A0A444YAS9_ARAHY</name>
<evidence type="ECO:0000313" key="2">
    <source>
        <dbReference type="Proteomes" id="UP000289738"/>
    </source>
</evidence>
<dbReference type="EMBL" id="SDMP01000017">
    <property type="protein sequence ID" value="RYQ99044.1"/>
    <property type="molecule type" value="Genomic_DNA"/>
</dbReference>
<sequence>MHILDLAHLAERVRQVELMKKKKEKYRNEQKLKSKSFTQKEKVAYVTMESSEDSLISKQRSIWLNLRRVLHMDLI</sequence>
<dbReference type="Proteomes" id="UP000289738">
    <property type="component" value="Chromosome B07"/>
</dbReference>
<comment type="caution">
    <text evidence="1">The sequence shown here is derived from an EMBL/GenBank/DDBJ whole genome shotgun (WGS) entry which is preliminary data.</text>
</comment>
<evidence type="ECO:0000313" key="1">
    <source>
        <dbReference type="EMBL" id="RYQ99044.1"/>
    </source>
</evidence>
<gene>
    <name evidence="1" type="ORF">Ahy_B07g086891</name>
</gene>
<proteinExistence type="predicted"/>
<organism evidence="1 2">
    <name type="scientific">Arachis hypogaea</name>
    <name type="common">Peanut</name>
    <dbReference type="NCBI Taxonomy" id="3818"/>
    <lineage>
        <taxon>Eukaryota</taxon>
        <taxon>Viridiplantae</taxon>
        <taxon>Streptophyta</taxon>
        <taxon>Embryophyta</taxon>
        <taxon>Tracheophyta</taxon>
        <taxon>Spermatophyta</taxon>
        <taxon>Magnoliopsida</taxon>
        <taxon>eudicotyledons</taxon>
        <taxon>Gunneridae</taxon>
        <taxon>Pentapetalae</taxon>
        <taxon>rosids</taxon>
        <taxon>fabids</taxon>
        <taxon>Fabales</taxon>
        <taxon>Fabaceae</taxon>
        <taxon>Papilionoideae</taxon>
        <taxon>50 kb inversion clade</taxon>
        <taxon>dalbergioids sensu lato</taxon>
        <taxon>Dalbergieae</taxon>
        <taxon>Pterocarpus clade</taxon>
        <taxon>Arachis</taxon>
    </lineage>
</organism>
<dbReference type="AlphaFoldDB" id="A0A444YAS9"/>
<protein>
    <submittedName>
        <fullName evidence="1">Uncharacterized protein</fullName>
    </submittedName>
</protein>
<keyword evidence="2" id="KW-1185">Reference proteome</keyword>